<feature type="domain" description="Glycosyl transferase family 1" evidence="1">
    <location>
        <begin position="204"/>
        <end position="359"/>
    </location>
</feature>
<dbReference type="PANTHER" id="PTHR12526">
    <property type="entry name" value="GLYCOSYLTRANSFERASE"/>
    <property type="match status" value="1"/>
</dbReference>
<organism evidence="3 4">
    <name type="scientific">Candidatus Taylorbacteria bacterium RIFCSPLOWO2_01_FULL_48_100</name>
    <dbReference type="NCBI Taxonomy" id="1802322"/>
    <lineage>
        <taxon>Bacteria</taxon>
        <taxon>Candidatus Tayloriibacteriota</taxon>
    </lineage>
</organism>
<gene>
    <name evidence="3" type="ORF">A2938_00405</name>
</gene>
<dbReference type="AlphaFoldDB" id="A0A1G2NCB6"/>
<dbReference type="Gene3D" id="3.40.50.2000">
    <property type="entry name" value="Glycogen Phosphorylase B"/>
    <property type="match status" value="2"/>
</dbReference>
<feature type="domain" description="Glycosyltransferase subfamily 4-like N-terminal" evidence="2">
    <location>
        <begin position="19"/>
        <end position="184"/>
    </location>
</feature>
<protein>
    <recommendedName>
        <fullName evidence="5">Glycosyl transferase family 1 domain-containing protein</fullName>
    </recommendedName>
</protein>
<evidence type="ECO:0000313" key="3">
    <source>
        <dbReference type="EMBL" id="OHA33755.1"/>
    </source>
</evidence>
<proteinExistence type="predicted"/>
<evidence type="ECO:0000259" key="1">
    <source>
        <dbReference type="Pfam" id="PF00534"/>
    </source>
</evidence>
<dbReference type="Proteomes" id="UP000177797">
    <property type="component" value="Unassembled WGS sequence"/>
</dbReference>
<dbReference type="Pfam" id="PF00534">
    <property type="entry name" value="Glycos_transf_1"/>
    <property type="match status" value="1"/>
</dbReference>
<evidence type="ECO:0008006" key="5">
    <source>
        <dbReference type="Google" id="ProtNLM"/>
    </source>
</evidence>
<evidence type="ECO:0000259" key="2">
    <source>
        <dbReference type="Pfam" id="PF13439"/>
    </source>
</evidence>
<name>A0A1G2NCB6_9BACT</name>
<dbReference type="InterPro" id="IPR028098">
    <property type="entry name" value="Glyco_trans_4-like_N"/>
</dbReference>
<sequence length="389" mass="45121">MSEEKLKVGIILYQMLLSGGTERQAIMLARELVRRGYAVTLYTFQYNKEKCYQELLNGMRVVVENDARKLSLCIDRDTDILNPHEQIPLRVAAYFRRRVKRIPSVLMINDLYLAQWSLARELSPIRFSLLRRCMQWFKDQYESRRFFAGGSDEIAVLNNGTRDMLEFYLGRKSTVVRSGLDISRFPFSARAFPQRRRVRLLCHALFFRHRRFEDAIRAVARLVKDGFDVELAISGSYTHKKDARVYHEELKHIAEELGIAERVSFKGEVRESELLRLYKESDIFLFPSHKQTWGLAVFEAMASGLPVIVSRSAGASEVLTDYQNTLLSNPCSDLSIFVLVKELLQTPELYERLSQSGRAFVEKDISWERYTDHILALFQKASATKESYA</sequence>
<evidence type="ECO:0000313" key="4">
    <source>
        <dbReference type="Proteomes" id="UP000177797"/>
    </source>
</evidence>
<comment type="caution">
    <text evidence="3">The sequence shown here is derived from an EMBL/GenBank/DDBJ whole genome shotgun (WGS) entry which is preliminary data.</text>
</comment>
<dbReference type="CDD" id="cd03801">
    <property type="entry name" value="GT4_PimA-like"/>
    <property type="match status" value="1"/>
</dbReference>
<accession>A0A1G2NCB6</accession>
<reference evidence="3 4" key="1">
    <citation type="journal article" date="2016" name="Nat. Commun.">
        <title>Thousands of microbial genomes shed light on interconnected biogeochemical processes in an aquifer system.</title>
        <authorList>
            <person name="Anantharaman K."/>
            <person name="Brown C.T."/>
            <person name="Hug L.A."/>
            <person name="Sharon I."/>
            <person name="Castelle C.J."/>
            <person name="Probst A.J."/>
            <person name="Thomas B.C."/>
            <person name="Singh A."/>
            <person name="Wilkins M.J."/>
            <person name="Karaoz U."/>
            <person name="Brodie E.L."/>
            <person name="Williams K.H."/>
            <person name="Hubbard S.S."/>
            <person name="Banfield J.F."/>
        </authorList>
    </citation>
    <scope>NUCLEOTIDE SEQUENCE [LARGE SCALE GENOMIC DNA]</scope>
</reference>
<dbReference type="Pfam" id="PF13439">
    <property type="entry name" value="Glyco_transf_4"/>
    <property type="match status" value="1"/>
</dbReference>
<dbReference type="SUPFAM" id="SSF53756">
    <property type="entry name" value="UDP-Glycosyltransferase/glycogen phosphorylase"/>
    <property type="match status" value="1"/>
</dbReference>
<dbReference type="EMBL" id="MHSA01000025">
    <property type="protein sequence ID" value="OHA33755.1"/>
    <property type="molecule type" value="Genomic_DNA"/>
</dbReference>
<dbReference type="InterPro" id="IPR001296">
    <property type="entry name" value="Glyco_trans_1"/>
</dbReference>
<dbReference type="GO" id="GO:0016757">
    <property type="term" value="F:glycosyltransferase activity"/>
    <property type="evidence" value="ECO:0007669"/>
    <property type="project" value="InterPro"/>
</dbReference>